<dbReference type="GO" id="GO:0046872">
    <property type="term" value="F:metal ion binding"/>
    <property type="evidence" value="ECO:0007669"/>
    <property type="project" value="UniProtKB-KW"/>
</dbReference>
<dbReference type="Gene3D" id="3.30.70.20">
    <property type="match status" value="1"/>
</dbReference>
<organism evidence="6">
    <name type="scientific">bioreactor metagenome</name>
    <dbReference type="NCBI Taxonomy" id="1076179"/>
    <lineage>
        <taxon>unclassified sequences</taxon>
        <taxon>metagenomes</taxon>
        <taxon>ecological metagenomes</taxon>
    </lineage>
</organism>
<keyword evidence="3" id="KW-0408">Iron</keyword>
<dbReference type="PROSITE" id="PS51379">
    <property type="entry name" value="4FE4S_FER_2"/>
    <property type="match status" value="2"/>
</dbReference>
<dbReference type="Pfam" id="PF13237">
    <property type="entry name" value="Fer4_10"/>
    <property type="match status" value="1"/>
</dbReference>
<dbReference type="InterPro" id="IPR017896">
    <property type="entry name" value="4Fe4S_Fe-S-bd"/>
</dbReference>
<keyword evidence="2" id="KW-0479">Metal-binding</keyword>
<evidence type="ECO:0000259" key="5">
    <source>
        <dbReference type="PROSITE" id="PS51379"/>
    </source>
</evidence>
<evidence type="ECO:0000256" key="2">
    <source>
        <dbReference type="ARBA" id="ARBA00022723"/>
    </source>
</evidence>
<reference evidence="6" key="1">
    <citation type="submission" date="2019-08" db="EMBL/GenBank/DDBJ databases">
        <authorList>
            <person name="Kucharzyk K."/>
            <person name="Murdoch R.W."/>
            <person name="Higgins S."/>
            <person name="Loffler F."/>
        </authorList>
    </citation>
    <scope>NUCLEOTIDE SEQUENCE</scope>
</reference>
<dbReference type="EMBL" id="VSSQ01003843">
    <property type="protein sequence ID" value="MPM22607.1"/>
    <property type="molecule type" value="Genomic_DNA"/>
</dbReference>
<keyword evidence="4" id="KW-0411">Iron-sulfur</keyword>
<evidence type="ECO:0000313" key="6">
    <source>
        <dbReference type="EMBL" id="MPM22607.1"/>
    </source>
</evidence>
<name>A0A644Y386_9ZZZZ</name>
<dbReference type="GO" id="GO:0051539">
    <property type="term" value="F:4 iron, 4 sulfur cluster binding"/>
    <property type="evidence" value="ECO:0007669"/>
    <property type="project" value="UniProtKB-KW"/>
</dbReference>
<comment type="caution">
    <text evidence="6">The sequence shown here is derived from an EMBL/GenBank/DDBJ whole genome shotgun (WGS) entry which is preliminary data.</text>
</comment>
<evidence type="ECO:0000256" key="3">
    <source>
        <dbReference type="ARBA" id="ARBA00023004"/>
    </source>
</evidence>
<dbReference type="SUPFAM" id="SSF54862">
    <property type="entry name" value="4Fe-4S ferredoxins"/>
    <property type="match status" value="1"/>
</dbReference>
<dbReference type="AlphaFoldDB" id="A0A644Y386"/>
<proteinExistence type="predicted"/>
<dbReference type="InterPro" id="IPR050572">
    <property type="entry name" value="Fe-S_Ferredoxin"/>
</dbReference>
<protein>
    <recommendedName>
        <fullName evidence="5">4Fe-4S ferredoxin-type domain-containing protein</fullName>
    </recommendedName>
</protein>
<feature type="domain" description="4Fe-4S ferredoxin-type" evidence="5">
    <location>
        <begin position="36"/>
        <end position="66"/>
    </location>
</feature>
<dbReference type="PANTHER" id="PTHR43687">
    <property type="entry name" value="ADENYLYLSULFATE REDUCTASE, BETA SUBUNIT"/>
    <property type="match status" value="1"/>
</dbReference>
<evidence type="ECO:0000256" key="4">
    <source>
        <dbReference type="ARBA" id="ARBA00023014"/>
    </source>
</evidence>
<gene>
    <name evidence="6" type="ORF">SDC9_69064</name>
</gene>
<accession>A0A644Y386</accession>
<dbReference type="PANTHER" id="PTHR43687:SF1">
    <property type="entry name" value="FERREDOXIN III"/>
    <property type="match status" value="1"/>
</dbReference>
<feature type="domain" description="4Fe-4S ferredoxin-type" evidence="5">
    <location>
        <begin position="5"/>
        <end position="34"/>
    </location>
</feature>
<evidence type="ECO:0000256" key="1">
    <source>
        <dbReference type="ARBA" id="ARBA00022485"/>
    </source>
</evidence>
<keyword evidence="1" id="KW-0004">4Fe-4S</keyword>
<sequence>MSKTLYPEITYEKCVKCGLCIKKCKHGVYDKSKAPTPVVVFPAGCIQGCHGCGNLCPMGAIHYKGDKTGWVPPKNKK</sequence>